<feature type="domain" description="MATH" evidence="4">
    <location>
        <begin position="27"/>
        <end position="158"/>
    </location>
</feature>
<name>A0A835B110_9POAL</name>
<dbReference type="AlphaFoldDB" id="A0A835B110"/>
<dbReference type="Gene3D" id="3.30.710.10">
    <property type="entry name" value="Potassium Channel Kv1.1, Chain A"/>
    <property type="match status" value="1"/>
</dbReference>
<comment type="pathway">
    <text evidence="1">Protein modification; protein ubiquitination.</text>
</comment>
<sequence>MSSSTASSMGSAGVPMTASSIVADAVTGSHVLKIEGYSRTKGLGNGKSIKSRAFDVGGHRWYITYYPDGYGSDNAGWIVFFLILQHTDAKSDVKASFKFCLIDEMGEPVQSYCNAWSEIRPFKVNGCYQWGYSRLIEKAALEESGYLKDDCFRIRCDVMVSREFCLEDTTQFVKVPSSDIHQHIGNLLSSGAEADVTFQVGEETVAAHRLILGARSSVFMAELFGPMKEKHASHIQIHDMDPGVFRAMIHFIYTDTLSDMDKGNTFFMAQHLLVAADRYDLQRLKLICEDKLCNFISSSTAATTLALAEQHGCKRLKEACFKFLRSPGNLKTIMDNDGFKHLTSSCPSILNELLANVAP</sequence>
<keyword evidence="6" id="KW-1185">Reference proteome</keyword>
<evidence type="ECO:0000313" key="6">
    <source>
        <dbReference type="Proteomes" id="UP000636709"/>
    </source>
</evidence>
<dbReference type="Proteomes" id="UP000636709">
    <property type="component" value="Unassembled WGS sequence"/>
</dbReference>
<dbReference type="Gene3D" id="2.60.210.10">
    <property type="entry name" value="Apoptosis, Tumor Necrosis Factor Receptor Associated Protein 2, Chain A"/>
    <property type="match status" value="1"/>
</dbReference>
<dbReference type="Pfam" id="PF00651">
    <property type="entry name" value="BTB"/>
    <property type="match status" value="1"/>
</dbReference>
<evidence type="ECO:0000256" key="1">
    <source>
        <dbReference type="ARBA" id="ARBA00004906"/>
    </source>
</evidence>
<dbReference type="InterPro" id="IPR011333">
    <property type="entry name" value="SKP1/BTB/POZ_sf"/>
</dbReference>
<evidence type="ECO:0000259" key="3">
    <source>
        <dbReference type="PROSITE" id="PS50097"/>
    </source>
</evidence>
<dbReference type="Gene3D" id="1.25.40.420">
    <property type="match status" value="1"/>
</dbReference>
<dbReference type="InterPro" id="IPR000210">
    <property type="entry name" value="BTB/POZ_dom"/>
</dbReference>
<dbReference type="EMBL" id="JACEFO010002208">
    <property type="protein sequence ID" value="KAF8673392.1"/>
    <property type="molecule type" value="Genomic_DNA"/>
</dbReference>
<dbReference type="PROSITE" id="PS50097">
    <property type="entry name" value="BTB"/>
    <property type="match status" value="1"/>
</dbReference>
<dbReference type="SMART" id="SM00225">
    <property type="entry name" value="BTB"/>
    <property type="match status" value="1"/>
</dbReference>
<proteinExistence type="inferred from homology"/>
<dbReference type="CDD" id="cd00121">
    <property type="entry name" value="MATH"/>
    <property type="match status" value="1"/>
</dbReference>
<dbReference type="InterPro" id="IPR056423">
    <property type="entry name" value="BACK_BPM_SPOP"/>
</dbReference>
<dbReference type="SUPFAM" id="SSF54695">
    <property type="entry name" value="POZ domain"/>
    <property type="match status" value="1"/>
</dbReference>
<protein>
    <submittedName>
        <fullName evidence="5">Uncharacterized protein</fullName>
    </submittedName>
</protein>
<evidence type="ECO:0000259" key="4">
    <source>
        <dbReference type="PROSITE" id="PS50144"/>
    </source>
</evidence>
<dbReference type="SUPFAM" id="SSF49599">
    <property type="entry name" value="TRAF domain-like"/>
    <property type="match status" value="1"/>
</dbReference>
<feature type="domain" description="BTB" evidence="3">
    <location>
        <begin position="194"/>
        <end position="261"/>
    </location>
</feature>
<gene>
    <name evidence="5" type="ORF">HU200_048956</name>
</gene>
<dbReference type="OrthoDB" id="657261at2759"/>
<dbReference type="PROSITE" id="PS50144">
    <property type="entry name" value="MATH"/>
    <property type="match status" value="1"/>
</dbReference>
<dbReference type="InterPro" id="IPR008974">
    <property type="entry name" value="TRAF-like"/>
</dbReference>
<dbReference type="PANTHER" id="PTHR26379">
    <property type="entry name" value="BTB/POZ AND MATH DOMAIN-CONTAINING PROTEIN 1"/>
    <property type="match status" value="1"/>
</dbReference>
<dbReference type="PANTHER" id="PTHR26379:SF457">
    <property type="entry name" value="BTB DOMAIN-CONTAINING PROTEIN"/>
    <property type="match status" value="1"/>
</dbReference>
<reference evidence="5" key="1">
    <citation type="submission" date="2020-07" db="EMBL/GenBank/DDBJ databases">
        <title>Genome sequence and genetic diversity analysis of an under-domesticated orphan crop, white fonio (Digitaria exilis).</title>
        <authorList>
            <person name="Bennetzen J.L."/>
            <person name="Chen S."/>
            <person name="Ma X."/>
            <person name="Wang X."/>
            <person name="Yssel A.E.J."/>
            <person name="Chaluvadi S.R."/>
            <person name="Johnson M."/>
            <person name="Gangashetty P."/>
            <person name="Hamidou F."/>
            <person name="Sanogo M.D."/>
            <person name="Zwaenepoel A."/>
            <person name="Wallace J."/>
            <person name="Van De Peer Y."/>
            <person name="Van Deynze A."/>
        </authorList>
    </citation>
    <scope>NUCLEOTIDE SEQUENCE</scope>
    <source>
        <tissue evidence="5">Leaves</tissue>
    </source>
</reference>
<dbReference type="Pfam" id="PF24570">
    <property type="entry name" value="BACK_BPM_SPOP"/>
    <property type="match status" value="1"/>
</dbReference>
<dbReference type="Pfam" id="PF22486">
    <property type="entry name" value="MATH_2"/>
    <property type="match status" value="1"/>
</dbReference>
<dbReference type="GO" id="GO:0016567">
    <property type="term" value="P:protein ubiquitination"/>
    <property type="evidence" value="ECO:0007669"/>
    <property type="project" value="InterPro"/>
</dbReference>
<comment type="caution">
    <text evidence="5">The sequence shown here is derived from an EMBL/GenBank/DDBJ whole genome shotgun (WGS) entry which is preliminary data.</text>
</comment>
<dbReference type="InterPro" id="IPR002083">
    <property type="entry name" value="MATH/TRAF_dom"/>
</dbReference>
<dbReference type="InterPro" id="IPR045005">
    <property type="entry name" value="BPM1-6"/>
</dbReference>
<evidence type="ECO:0000256" key="2">
    <source>
        <dbReference type="ARBA" id="ARBA00010846"/>
    </source>
</evidence>
<dbReference type="CDD" id="cd18280">
    <property type="entry name" value="BTB_POZ_BPM_plant"/>
    <property type="match status" value="1"/>
</dbReference>
<comment type="similarity">
    <text evidence="2">Belongs to the Tdpoz family.</text>
</comment>
<evidence type="ECO:0000313" key="5">
    <source>
        <dbReference type="EMBL" id="KAF8673392.1"/>
    </source>
</evidence>
<organism evidence="5 6">
    <name type="scientific">Digitaria exilis</name>
    <dbReference type="NCBI Taxonomy" id="1010633"/>
    <lineage>
        <taxon>Eukaryota</taxon>
        <taxon>Viridiplantae</taxon>
        <taxon>Streptophyta</taxon>
        <taxon>Embryophyta</taxon>
        <taxon>Tracheophyta</taxon>
        <taxon>Spermatophyta</taxon>
        <taxon>Magnoliopsida</taxon>
        <taxon>Liliopsida</taxon>
        <taxon>Poales</taxon>
        <taxon>Poaceae</taxon>
        <taxon>PACMAD clade</taxon>
        <taxon>Panicoideae</taxon>
        <taxon>Panicodae</taxon>
        <taxon>Paniceae</taxon>
        <taxon>Anthephorinae</taxon>
        <taxon>Digitaria</taxon>
    </lineage>
</organism>
<accession>A0A835B110</accession>